<protein>
    <submittedName>
        <fullName evidence="1">Uncharacterized protein</fullName>
    </submittedName>
</protein>
<gene>
    <name evidence="1" type="primary">Necator_chrX.g23685</name>
    <name evidence="1" type="ORF">RB195_023521</name>
</gene>
<evidence type="ECO:0000313" key="2">
    <source>
        <dbReference type="Proteomes" id="UP001303046"/>
    </source>
</evidence>
<organism evidence="1 2">
    <name type="scientific">Necator americanus</name>
    <name type="common">Human hookworm</name>
    <dbReference type="NCBI Taxonomy" id="51031"/>
    <lineage>
        <taxon>Eukaryota</taxon>
        <taxon>Metazoa</taxon>
        <taxon>Ecdysozoa</taxon>
        <taxon>Nematoda</taxon>
        <taxon>Chromadorea</taxon>
        <taxon>Rhabditida</taxon>
        <taxon>Rhabditina</taxon>
        <taxon>Rhabditomorpha</taxon>
        <taxon>Strongyloidea</taxon>
        <taxon>Ancylostomatidae</taxon>
        <taxon>Bunostominae</taxon>
        <taxon>Necator</taxon>
    </lineage>
</organism>
<reference evidence="1 2" key="1">
    <citation type="submission" date="2023-08" db="EMBL/GenBank/DDBJ databases">
        <title>A Necator americanus chromosomal reference genome.</title>
        <authorList>
            <person name="Ilik V."/>
            <person name="Petrzelkova K.J."/>
            <person name="Pardy F."/>
            <person name="Fuh T."/>
            <person name="Niatou-Singa F.S."/>
            <person name="Gouil Q."/>
            <person name="Baker L."/>
            <person name="Ritchie M.E."/>
            <person name="Jex A.R."/>
            <person name="Gazzola D."/>
            <person name="Li H."/>
            <person name="Toshio Fujiwara R."/>
            <person name="Zhan B."/>
            <person name="Aroian R.V."/>
            <person name="Pafco B."/>
            <person name="Schwarz E.M."/>
        </authorList>
    </citation>
    <scope>NUCLEOTIDE SEQUENCE [LARGE SCALE GENOMIC DNA]</scope>
    <source>
        <strain evidence="1 2">Aroian</strain>
        <tissue evidence="1">Whole animal</tissue>
    </source>
</reference>
<keyword evidence="2" id="KW-1185">Reference proteome</keyword>
<evidence type="ECO:0000313" key="1">
    <source>
        <dbReference type="EMBL" id="KAK6762845.1"/>
    </source>
</evidence>
<proteinExistence type="predicted"/>
<dbReference type="EMBL" id="JAVFWL010000006">
    <property type="protein sequence ID" value="KAK6762845.1"/>
    <property type="molecule type" value="Genomic_DNA"/>
</dbReference>
<dbReference type="Proteomes" id="UP001303046">
    <property type="component" value="Unassembled WGS sequence"/>
</dbReference>
<comment type="caution">
    <text evidence="1">The sequence shown here is derived from an EMBL/GenBank/DDBJ whole genome shotgun (WGS) entry which is preliminary data.</text>
</comment>
<sequence>MLKELIKAARRIGLRINRNTHFMKNAYEDEGAQLQGSKIVETLSHVYLGRSMNMKKDLKEELNGRMRATWASFASVREAAEKLTDQELNALLLCGFSRPVTQRKRIQTLLPRTRSYWLPSEVLRVK</sequence>
<accession>A0ABR1EJJ1</accession>
<name>A0ABR1EJJ1_NECAM</name>